<dbReference type="Proteomes" id="UP001321520">
    <property type="component" value="Chromosome"/>
</dbReference>
<organism evidence="2 3">
    <name type="scientific">Microbulbifer spongiae</name>
    <dbReference type="NCBI Taxonomy" id="2944933"/>
    <lineage>
        <taxon>Bacteria</taxon>
        <taxon>Pseudomonadati</taxon>
        <taxon>Pseudomonadota</taxon>
        <taxon>Gammaproteobacteria</taxon>
        <taxon>Cellvibrionales</taxon>
        <taxon>Microbulbiferaceae</taxon>
        <taxon>Microbulbifer</taxon>
    </lineage>
</organism>
<accession>A0ABY9E743</accession>
<gene>
    <name evidence="2" type="ORF">M8T91_09370</name>
</gene>
<evidence type="ECO:0000313" key="2">
    <source>
        <dbReference type="EMBL" id="WKD48161.1"/>
    </source>
</evidence>
<reference evidence="2 3" key="1">
    <citation type="submission" date="2022-05" db="EMBL/GenBank/DDBJ databases">
        <title>Microbulbifer sp. nov., isolated from sponge.</title>
        <authorList>
            <person name="Gao L."/>
        </authorList>
    </citation>
    <scope>NUCLEOTIDE SEQUENCE [LARGE SCALE GENOMIC DNA]</scope>
    <source>
        <strain evidence="2 3">MI-G</strain>
    </source>
</reference>
<name>A0ABY9E743_9GAMM</name>
<sequence length="127" mass="14590">MKTFFAFLVLFALPVTAQQRLAIPAYITCDHNQLTAWMGEIKYLNHQAGTLNLALTTDYQTEESLQLHYPTDAALLAQMRLHGVPFTKNDWHQLYESDGTLRNQLRAVIWLCEDSSTEPVINWQPPK</sequence>
<keyword evidence="1" id="KW-0732">Signal</keyword>
<evidence type="ECO:0000256" key="1">
    <source>
        <dbReference type="SAM" id="SignalP"/>
    </source>
</evidence>
<dbReference type="RefSeq" id="WP_301413795.1">
    <property type="nucleotide sequence ID" value="NZ_CP098023.1"/>
</dbReference>
<protein>
    <submittedName>
        <fullName evidence="2">Uncharacterized protein</fullName>
    </submittedName>
</protein>
<keyword evidence="3" id="KW-1185">Reference proteome</keyword>
<evidence type="ECO:0000313" key="3">
    <source>
        <dbReference type="Proteomes" id="UP001321520"/>
    </source>
</evidence>
<dbReference type="EMBL" id="CP098023">
    <property type="protein sequence ID" value="WKD48161.1"/>
    <property type="molecule type" value="Genomic_DNA"/>
</dbReference>
<proteinExistence type="predicted"/>
<feature type="chain" id="PRO_5045819650" evidence="1">
    <location>
        <begin position="18"/>
        <end position="127"/>
    </location>
</feature>
<feature type="signal peptide" evidence="1">
    <location>
        <begin position="1"/>
        <end position="17"/>
    </location>
</feature>